<gene>
    <name evidence="2" type="ORF">NPX13_g7086</name>
</gene>
<organism evidence="2 3">
    <name type="scientific">Xylaria arbuscula</name>
    <dbReference type="NCBI Taxonomy" id="114810"/>
    <lineage>
        <taxon>Eukaryota</taxon>
        <taxon>Fungi</taxon>
        <taxon>Dikarya</taxon>
        <taxon>Ascomycota</taxon>
        <taxon>Pezizomycotina</taxon>
        <taxon>Sordariomycetes</taxon>
        <taxon>Xylariomycetidae</taxon>
        <taxon>Xylariales</taxon>
        <taxon>Xylariaceae</taxon>
        <taxon>Xylaria</taxon>
    </lineage>
</organism>
<accession>A0A9W8NB57</accession>
<dbReference type="EMBL" id="JANPWZ010001342">
    <property type="protein sequence ID" value="KAJ3566570.1"/>
    <property type="molecule type" value="Genomic_DNA"/>
</dbReference>
<evidence type="ECO:0000313" key="3">
    <source>
        <dbReference type="Proteomes" id="UP001148614"/>
    </source>
</evidence>
<protein>
    <submittedName>
        <fullName evidence="2">Uncharacterized protein</fullName>
    </submittedName>
</protein>
<dbReference type="AlphaFoldDB" id="A0A9W8NB57"/>
<reference evidence="2" key="1">
    <citation type="submission" date="2022-07" db="EMBL/GenBank/DDBJ databases">
        <title>Genome Sequence of Xylaria arbuscula.</title>
        <authorList>
            <person name="Buettner E."/>
        </authorList>
    </citation>
    <scope>NUCLEOTIDE SEQUENCE</scope>
    <source>
        <strain evidence="2">VT107</strain>
    </source>
</reference>
<evidence type="ECO:0000313" key="2">
    <source>
        <dbReference type="EMBL" id="KAJ3566570.1"/>
    </source>
</evidence>
<dbReference type="VEuPathDB" id="FungiDB:F4678DRAFT_388805"/>
<sequence>MEYQGTRLEHAICNLVQIIKQYPDLAVTKIAVVGNLALWHYSNKPLTLENARLYHLFGLTRQSPVDTFLGGRTCYHFRKLEVPVSFRGATLFYRRPETQDIKIRIKAQWGMMRSQEPDQPIKDIRYGSVPYIARAELISYNLTASWRSDVSDSDKIVHSQDAATLISQEEDGREVRIGDPTYARYERDAYESLHERYERAIEELRSGLNGDSLVVRTDGPTYAEMEDALTRVGHSEEMERNSLSFSPGSASSNGRSSL</sequence>
<feature type="region of interest" description="Disordered" evidence="1">
    <location>
        <begin position="233"/>
        <end position="258"/>
    </location>
</feature>
<evidence type="ECO:0000256" key="1">
    <source>
        <dbReference type="SAM" id="MobiDB-lite"/>
    </source>
</evidence>
<keyword evidence="3" id="KW-1185">Reference proteome</keyword>
<dbReference type="Proteomes" id="UP001148614">
    <property type="component" value="Unassembled WGS sequence"/>
</dbReference>
<feature type="compositionally biased region" description="Low complexity" evidence="1">
    <location>
        <begin position="241"/>
        <end position="258"/>
    </location>
</feature>
<proteinExistence type="predicted"/>
<name>A0A9W8NB57_9PEZI</name>
<comment type="caution">
    <text evidence="2">The sequence shown here is derived from an EMBL/GenBank/DDBJ whole genome shotgun (WGS) entry which is preliminary data.</text>
</comment>